<proteinExistence type="inferred from homology"/>
<keyword evidence="13" id="KW-1185">Reference proteome</keyword>
<dbReference type="GO" id="GO:0008270">
    <property type="term" value="F:zinc ion binding"/>
    <property type="evidence" value="ECO:0007669"/>
    <property type="project" value="InterPro"/>
</dbReference>
<dbReference type="Pfam" id="PF02127">
    <property type="entry name" value="Peptidase_M18"/>
    <property type="match status" value="1"/>
</dbReference>
<dbReference type="PANTHER" id="PTHR28570">
    <property type="entry name" value="ASPARTYL AMINOPEPTIDASE"/>
    <property type="match status" value="1"/>
</dbReference>
<comment type="caution">
    <text evidence="12">The sequence shown here is derived from an EMBL/GenBank/DDBJ whole genome shotgun (WGS) entry which is preliminary data.</text>
</comment>
<dbReference type="VEuPathDB" id="TrichDB:TRFO_22088"/>
<evidence type="ECO:0000256" key="1">
    <source>
        <dbReference type="ARBA" id="ARBA00001335"/>
    </source>
</evidence>
<evidence type="ECO:0000256" key="9">
    <source>
        <dbReference type="ARBA" id="ARBA00022833"/>
    </source>
</evidence>
<dbReference type="GO" id="GO:0006508">
    <property type="term" value="P:proteolysis"/>
    <property type="evidence" value="ECO:0007669"/>
    <property type="project" value="UniProtKB-KW"/>
</dbReference>
<protein>
    <recommendedName>
        <fullName evidence="4">aspartyl aminopeptidase</fullName>
        <ecNumber evidence="4">3.4.11.21</ecNumber>
    </recommendedName>
</protein>
<evidence type="ECO:0000256" key="3">
    <source>
        <dbReference type="ARBA" id="ARBA00008290"/>
    </source>
</evidence>
<keyword evidence="6 11" id="KW-0645">Protease</keyword>
<evidence type="ECO:0000256" key="8">
    <source>
        <dbReference type="ARBA" id="ARBA00022801"/>
    </source>
</evidence>
<evidence type="ECO:0000256" key="5">
    <source>
        <dbReference type="ARBA" id="ARBA00022438"/>
    </source>
</evidence>
<dbReference type="SUPFAM" id="SSF101821">
    <property type="entry name" value="Aminopeptidase/glucanase lid domain"/>
    <property type="match status" value="1"/>
</dbReference>
<dbReference type="GO" id="GO:0004177">
    <property type="term" value="F:aminopeptidase activity"/>
    <property type="evidence" value="ECO:0007669"/>
    <property type="project" value="UniProtKB-KW"/>
</dbReference>
<keyword evidence="5 11" id="KW-0031">Aminopeptidase</keyword>
<dbReference type="GO" id="GO:0008237">
    <property type="term" value="F:metallopeptidase activity"/>
    <property type="evidence" value="ECO:0007669"/>
    <property type="project" value="UniProtKB-KW"/>
</dbReference>
<reference evidence="12" key="1">
    <citation type="submission" date="2016-10" db="EMBL/GenBank/DDBJ databases">
        <authorList>
            <person name="Benchimol M."/>
            <person name="Almeida L.G."/>
            <person name="Vasconcelos A.T."/>
            <person name="Perreira-Neves A."/>
            <person name="Rosa I.A."/>
            <person name="Tasca T."/>
            <person name="Bogo M.R."/>
            <person name="de Souza W."/>
        </authorList>
    </citation>
    <scope>NUCLEOTIDE SEQUENCE [LARGE SCALE GENOMIC DNA]</scope>
    <source>
        <strain evidence="12">K</strain>
    </source>
</reference>
<dbReference type="PRINTS" id="PR00932">
    <property type="entry name" value="AMINO1PTASE"/>
</dbReference>
<dbReference type="SUPFAM" id="SSF53187">
    <property type="entry name" value="Zn-dependent exopeptidases"/>
    <property type="match status" value="1"/>
</dbReference>
<dbReference type="AlphaFoldDB" id="A0A1J4KIM5"/>
<dbReference type="Gene3D" id="3.40.630.10">
    <property type="entry name" value="Zn peptidases"/>
    <property type="match status" value="1"/>
</dbReference>
<evidence type="ECO:0000313" key="12">
    <source>
        <dbReference type="EMBL" id="OHT09165.1"/>
    </source>
</evidence>
<dbReference type="EC" id="3.4.11.21" evidence="4"/>
<comment type="similarity">
    <text evidence="3 11">Belongs to the peptidase M18 family.</text>
</comment>
<keyword evidence="10 11" id="KW-0482">Metalloprotease</keyword>
<organism evidence="12 13">
    <name type="scientific">Tritrichomonas foetus</name>
    <dbReference type="NCBI Taxonomy" id="1144522"/>
    <lineage>
        <taxon>Eukaryota</taxon>
        <taxon>Metamonada</taxon>
        <taxon>Parabasalia</taxon>
        <taxon>Tritrichomonadida</taxon>
        <taxon>Tritrichomonadidae</taxon>
        <taxon>Tritrichomonas</taxon>
    </lineage>
</organism>
<dbReference type="GeneID" id="94837063"/>
<dbReference type="InterPro" id="IPR001948">
    <property type="entry name" value="Peptidase_M18"/>
</dbReference>
<dbReference type="PANTHER" id="PTHR28570:SF3">
    <property type="entry name" value="ASPARTYL AMINOPEPTIDASE"/>
    <property type="match status" value="1"/>
</dbReference>
<dbReference type="RefSeq" id="XP_068362301.1">
    <property type="nucleotide sequence ID" value="XM_068502359.1"/>
</dbReference>
<dbReference type="GO" id="GO:0005737">
    <property type="term" value="C:cytoplasm"/>
    <property type="evidence" value="ECO:0007669"/>
    <property type="project" value="UniProtKB-ARBA"/>
</dbReference>
<keyword evidence="9 11" id="KW-0862">Zinc</keyword>
<accession>A0A1J4KIM5</accession>
<keyword evidence="7 11" id="KW-0479">Metal-binding</keyword>
<evidence type="ECO:0000256" key="4">
    <source>
        <dbReference type="ARBA" id="ARBA00011965"/>
    </source>
</evidence>
<dbReference type="Gene3D" id="2.30.250.10">
    <property type="entry name" value="Aminopeptidase i, Domain 2"/>
    <property type="match status" value="1"/>
</dbReference>
<name>A0A1J4KIM5_9EUKA</name>
<dbReference type="EMBL" id="MLAK01000647">
    <property type="protein sequence ID" value="OHT09165.1"/>
    <property type="molecule type" value="Genomic_DNA"/>
</dbReference>
<evidence type="ECO:0000256" key="7">
    <source>
        <dbReference type="ARBA" id="ARBA00022723"/>
    </source>
</evidence>
<dbReference type="OrthoDB" id="9880441at2759"/>
<evidence type="ECO:0000256" key="11">
    <source>
        <dbReference type="RuleBase" id="RU004386"/>
    </source>
</evidence>
<gene>
    <name evidence="12" type="ORF">TRFO_22088</name>
</gene>
<comment type="cofactor">
    <cofactor evidence="2">
        <name>Zn(2+)</name>
        <dbReference type="ChEBI" id="CHEBI:29105"/>
    </cofactor>
</comment>
<dbReference type="Proteomes" id="UP000179807">
    <property type="component" value="Unassembled WGS sequence"/>
</dbReference>
<dbReference type="InterPro" id="IPR023358">
    <property type="entry name" value="Peptidase_M18_dom2"/>
</dbReference>
<keyword evidence="8 11" id="KW-0378">Hydrolase</keyword>
<evidence type="ECO:0000256" key="10">
    <source>
        <dbReference type="ARBA" id="ARBA00023049"/>
    </source>
</evidence>
<evidence type="ECO:0000313" key="13">
    <source>
        <dbReference type="Proteomes" id="UP000179807"/>
    </source>
</evidence>
<sequence length="408" mass="46255">MESIISFTDENPTAAHFITSAREILTENGYTELKEEFEIVKLPEKFFICRDEQSLLVFHFNDLDSSKIITSTLDYPSLKVLPNGGRIHNHCEQANVCQYGRGMWITWPDRDLSVAGRVLVKNENGETIQKLVHSEHAIAEIPMLASHLKPGSSLKCEFNSENHFKPVLRFLHENQESISNSNSGSELSQKHSKTLLNFIAQQCDCKVDDIVDFELKFISAENSTIIGVNDDIISSQRISSIMSSYIVFDEFIKSPIPEKGFNVAYFYNNDQEASPSRTSPESDFLDSILKRIGVNDKFYSNSVMLITKHTKSGSYKKRINYYSDMVGNYQSSDSFLVESLQKLEKEKISVSHTDSNKYLLNGGALISKRLHIPMFLFGISIFGMNSIRETIPIELIELFRSAVNALLK</sequence>
<evidence type="ECO:0000256" key="6">
    <source>
        <dbReference type="ARBA" id="ARBA00022670"/>
    </source>
</evidence>
<evidence type="ECO:0000256" key="2">
    <source>
        <dbReference type="ARBA" id="ARBA00001947"/>
    </source>
</evidence>
<comment type="catalytic activity">
    <reaction evidence="1">
        <text>Release of an N-terminal aspartate or glutamate from a peptide, with a preference for aspartate.</text>
        <dbReference type="EC" id="3.4.11.21"/>
    </reaction>
</comment>